<dbReference type="Proteomes" id="UP000003295">
    <property type="component" value="Unassembled WGS sequence"/>
</dbReference>
<dbReference type="HOGENOM" id="CLU_793906_0_0_11"/>
<name>C4F964_9ACTN</name>
<keyword evidence="2" id="KW-0472">Membrane</keyword>
<evidence type="ECO:0000256" key="2">
    <source>
        <dbReference type="SAM" id="Phobius"/>
    </source>
</evidence>
<gene>
    <name evidence="3" type="ORF">COLINT_02597</name>
</gene>
<protein>
    <submittedName>
        <fullName evidence="3">Uncharacterized protein</fullName>
    </submittedName>
</protein>
<accession>C4F964</accession>
<evidence type="ECO:0000313" key="4">
    <source>
        <dbReference type="Proteomes" id="UP000003295"/>
    </source>
</evidence>
<evidence type="ECO:0000256" key="1">
    <source>
        <dbReference type="SAM" id="MobiDB-lite"/>
    </source>
</evidence>
<evidence type="ECO:0000313" key="3">
    <source>
        <dbReference type="EMBL" id="EEP44552.1"/>
    </source>
</evidence>
<dbReference type="STRING" id="521003.COLINT_02597"/>
<reference evidence="3 4" key="1">
    <citation type="submission" date="2009-04" db="EMBL/GenBank/DDBJ databases">
        <authorList>
            <person name="Weinstock G."/>
            <person name="Sodergren E."/>
            <person name="Clifton S."/>
            <person name="Fulton L."/>
            <person name="Fulton B."/>
            <person name="Courtney L."/>
            <person name="Fronick C."/>
            <person name="Harrison M."/>
            <person name="Strong C."/>
            <person name="Farmer C."/>
            <person name="Delahaunty K."/>
            <person name="Markovic C."/>
            <person name="Hall O."/>
            <person name="Minx P."/>
            <person name="Tomlinson C."/>
            <person name="Mitreva M."/>
            <person name="Nelson J."/>
            <person name="Hou S."/>
            <person name="Wollam A."/>
            <person name="Pepin K.H."/>
            <person name="Johnson M."/>
            <person name="Bhonagiri V."/>
            <person name="Nash W.E."/>
            <person name="Warren W."/>
            <person name="Chinwalla A."/>
            <person name="Mardis E.R."/>
            <person name="Wilson R.K."/>
        </authorList>
    </citation>
    <scope>NUCLEOTIDE SEQUENCE [LARGE SCALE GENOMIC DNA]</scope>
    <source>
        <strain evidence="3 4">DSM 13280</strain>
    </source>
</reference>
<feature type="region of interest" description="Disordered" evidence="1">
    <location>
        <begin position="103"/>
        <end position="123"/>
    </location>
</feature>
<feature type="transmembrane region" description="Helical" evidence="2">
    <location>
        <begin position="51"/>
        <end position="72"/>
    </location>
</feature>
<proteinExistence type="predicted"/>
<sequence length="349" mass="36565">MTKERVMAVESMGYRKGAIAISAGLGVALPLAAYAATLPFDGVNEAIRSDILPLVAGSLAGVGLLAISGHLMDARAERLAEEQVEAARFKSAFADARSAASTHVSRAVSRPHGHRGGRSATPDGVPVISRAVDALDEAEAWAEIDAMFSGDSPFSCDPTRSKDMYQIALEELRRTEQAAAQAAARSATAAADAREDVIGRDEAMASLYGGTVARASYVPVLPKMQPASAPVSAAPVRPVAVAATVEDVEVPMADYSGHEDMWARALAILAEDTTPKAPQGDQTVCVGVDRMAALAEGGNETKMHTRVNAMIEDEFDKVESKSVHAVAHEYLKVIEGGTASLDARQLAEA</sequence>
<organism evidence="3 4">
    <name type="scientific">Collinsella intestinalis DSM 13280</name>
    <dbReference type="NCBI Taxonomy" id="521003"/>
    <lineage>
        <taxon>Bacteria</taxon>
        <taxon>Bacillati</taxon>
        <taxon>Actinomycetota</taxon>
        <taxon>Coriobacteriia</taxon>
        <taxon>Coriobacteriales</taxon>
        <taxon>Coriobacteriaceae</taxon>
        <taxon>Collinsella</taxon>
    </lineage>
</organism>
<keyword evidence="2" id="KW-1133">Transmembrane helix</keyword>
<comment type="caution">
    <text evidence="3">The sequence shown here is derived from an EMBL/GenBank/DDBJ whole genome shotgun (WGS) entry which is preliminary data.</text>
</comment>
<dbReference type="EMBL" id="ABXH02000013">
    <property type="protein sequence ID" value="EEP44552.1"/>
    <property type="molecule type" value="Genomic_DNA"/>
</dbReference>
<keyword evidence="2" id="KW-0812">Transmembrane</keyword>
<dbReference type="AlphaFoldDB" id="C4F964"/>
<dbReference type="eggNOG" id="ENOG5032CZ5">
    <property type="taxonomic scope" value="Bacteria"/>
</dbReference>